<reference evidence="2 3" key="1">
    <citation type="submission" date="2017-03" db="EMBL/GenBank/DDBJ databases">
        <title>Paenibacillus larvae genome sequencing.</title>
        <authorList>
            <person name="Dingman D.W."/>
        </authorList>
    </citation>
    <scope>NUCLEOTIDE SEQUENCE [LARGE SCALE GENOMIC DNA]</scope>
    <source>
        <strain evidence="2 3">SAG 10367</strain>
    </source>
</reference>
<organism evidence="2 3">
    <name type="scientific">Paenibacillus larvae subsp. pulvifaciens</name>
    <dbReference type="NCBI Taxonomy" id="1477"/>
    <lineage>
        <taxon>Bacteria</taxon>
        <taxon>Bacillati</taxon>
        <taxon>Bacillota</taxon>
        <taxon>Bacilli</taxon>
        <taxon>Bacillales</taxon>
        <taxon>Paenibacillaceae</taxon>
        <taxon>Paenibacillus</taxon>
    </lineage>
</organism>
<evidence type="ECO:0000313" key="3">
    <source>
        <dbReference type="Proteomes" id="UP000192727"/>
    </source>
</evidence>
<dbReference type="RefSeq" id="WP_083041171.1">
    <property type="nucleotide sequence ID" value="NZ_CP020557.1"/>
</dbReference>
<dbReference type="PROSITE" id="PS51257">
    <property type="entry name" value="PROKAR_LIPOPROTEIN"/>
    <property type="match status" value="1"/>
</dbReference>
<evidence type="ECO:0000313" key="2">
    <source>
        <dbReference type="EMBL" id="ARF69638.1"/>
    </source>
</evidence>
<dbReference type="Proteomes" id="UP000192727">
    <property type="component" value="Chromosome"/>
</dbReference>
<keyword evidence="1" id="KW-0812">Transmembrane</keyword>
<name>A0A1V0UX55_9BACL</name>
<dbReference type="AlphaFoldDB" id="A0A1V0UX55"/>
<proteinExistence type="predicted"/>
<gene>
    <name evidence="2" type="ORF">B7C51_20125</name>
</gene>
<dbReference type="EMBL" id="CP020557">
    <property type="protein sequence ID" value="ARF69638.1"/>
    <property type="molecule type" value="Genomic_DNA"/>
</dbReference>
<evidence type="ECO:0000256" key="1">
    <source>
        <dbReference type="SAM" id="Phobius"/>
    </source>
</evidence>
<accession>A0A1V0UX55</accession>
<keyword evidence="1" id="KW-1133">Transmembrane helix</keyword>
<sequence length="180" mass="20866">MKMRRWFIYSCLIAGMGCMMLYIIPWLDANVSERMESRWSQGRTLQMTEQNLPDFIVRLPVQLRIRKVELTHSILSLDLHMPKYADELTVYQDLHTIAKYAAGHTDNINRVLVRVLDYSPENNQQANAQLLIAMDATRENANSLPVKLPVPQSAETARESLQSKVSLIFTDTWIKRYLNL</sequence>
<feature type="transmembrane region" description="Helical" evidence="1">
    <location>
        <begin position="7"/>
        <end position="27"/>
    </location>
</feature>
<keyword evidence="1" id="KW-0472">Membrane</keyword>
<protein>
    <submittedName>
        <fullName evidence="2">Uncharacterized protein</fullName>
    </submittedName>
</protein>